<reference evidence="2 3" key="1">
    <citation type="submission" date="2024-08" db="EMBL/GenBank/DDBJ databases">
        <authorList>
            <person name="Cucini C."/>
            <person name="Frati F."/>
        </authorList>
    </citation>
    <scope>NUCLEOTIDE SEQUENCE [LARGE SCALE GENOMIC DNA]</scope>
</reference>
<dbReference type="Proteomes" id="UP001642540">
    <property type="component" value="Unassembled WGS sequence"/>
</dbReference>
<gene>
    <name evidence="2" type="ORF">ODALV1_LOCUS23110</name>
</gene>
<sequence length="258" mass="29772">MNENEDKGNVSDIEISDLTKFHDPQTLFLDDDDDFEDFNPPLKDSTPYHSKGYKGKYCKQDLEAEPKTVADTETKHNKKRKNKRQESALDIETLNESHSNDYSLEDSRPNWEDPNLHKSTNKFIKFSVRKRVLSVLHFCISLREKLDTSKVPRTFKIKIPYGDWRKILTQALQDPTSPFNESGQNVIVTRVKLLDIPRSLPTTKRCLFESNGMEKTKKGKEKVADTYTYTAHAQAYDLTYPELFDAVNYSEVPKLTAG</sequence>
<proteinExistence type="predicted"/>
<evidence type="ECO:0000313" key="3">
    <source>
        <dbReference type="Proteomes" id="UP001642540"/>
    </source>
</evidence>
<comment type="caution">
    <text evidence="2">The sequence shown here is derived from an EMBL/GenBank/DDBJ whole genome shotgun (WGS) entry which is preliminary data.</text>
</comment>
<feature type="region of interest" description="Disordered" evidence="1">
    <location>
        <begin position="67"/>
        <end position="108"/>
    </location>
</feature>
<accession>A0ABP1RK46</accession>
<dbReference type="EMBL" id="CAXLJM020000076">
    <property type="protein sequence ID" value="CAL8129354.1"/>
    <property type="molecule type" value="Genomic_DNA"/>
</dbReference>
<evidence type="ECO:0000256" key="1">
    <source>
        <dbReference type="SAM" id="MobiDB-lite"/>
    </source>
</evidence>
<organism evidence="2 3">
    <name type="scientific">Orchesella dallaii</name>
    <dbReference type="NCBI Taxonomy" id="48710"/>
    <lineage>
        <taxon>Eukaryota</taxon>
        <taxon>Metazoa</taxon>
        <taxon>Ecdysozoa</taxon>
        <taxon>Arthropoda</taxon>
        <taxon>Hexapoda</taxon>
        <taxon>Collembola</taxon>
        <taxon>Entomobryomorpha</taxon>
        <taxon>Entomobryoidea</taxon>
        <taxon>Orchesellidae</taxon>
        <taxon>Orchesellinae</taxon>
        <taxon>Orchesella</taxon>
    </lineage>
</organism>
<name>A0ABP1RK46_9HEXA</name>
<keyword evidence="3" id="KW-1185">Reference proteome</keyword>
<feature type="region of interest" description="Disordered" evidence="1">
    <location>
        <begin position="30"/>
        <end position="54"/>
    </location>
</feature>
<protein>
    <submittedName>
        <fullName evidence="2">Uncharacterized protein</fullName>
    </submittedName>
</protein>
<evidence type="ECO:0000313" key="2">
    <source>
        <dbReference type="EMBL" id="CAL8129354.1"/>
    </source>
</evidence>